<name>A0ABR1UCI3_9PEZI</name>
<accession>A0ABR1UCI3</accession>
<gene>
    <name evidence="1" type="ORF">PG993_000895</name>
</gene>
<evidence type="ECO:0000313" key="2">
    <source>
        <dbReference type="Proteomes" id="UP001444661"/>
    </source>
</evidence>
<keyword evidence="2" id="KW-1185">Reference proteome</keyword>
<evidence type="ECO:0000313" key="1">
    <source>
        <dbReference type="EMBL" id="KAK8055668.1"/>
    </source>
</evidence>
<dbReference type="Proteomes" id="UP001444661">
    <property type="component" value="Unassembled WGS sequence"/>
</dbReference>
<comment type="caution">
    <text evidence="1">The sequence shown here is derived from an EMBL/GenBank/DDBJ whole genome shotgun (WGS) entry which is preliminary data.</text>
</comment>
<sequence length="227" mass="24768">MAPRRTVRAGFSTVKGPDRDTWTVGDGVAGADGELRLGLARGRPAARIEDRRVVALDSRAVDRHQVDGGLLPVQRDSRGGTGRNDCLAQKNVQVRQVLINDCRARVGSWVAASWTSARAACSAVLGTSLLGCECSATPRPRRSRVPHLGMWEAIVYSADWQGVHGFGCRCDAVCASETPMVCDLIARDVRDWANRHGFLDEKREGVAWVARALEGLHERREVLGQCQ</sequence>
<proteinExistence type="predicted"/>
<reference evidence="1 2" key="1">
    <citation type="submission" date="2023-01" db="EMBL/GenBank/DDBJ databases">
        <title>Analysis of 21 Apiospora genomes using comparative genomics revels a genus with tremendous synthesis potential of carbohydrate active enzymes and secondary metabolites.</title>
        <authorList>
            <person name="Sorensen T."/>
        </authorList>
    </citation>
    <scope>NUCLEOTIDE SEQUENCE [LARGE SCALE GENOMIC DNA]</scope>
    <source>
        <strain evidence="1 2">CBS 33761</strain>
    </source>
</reference>
<organism evidence="1 2">
    <name type="scientific">Apiospora rasikravindrae</name>
    <dbReference type="NCBI Taxonomy" id="990691"/>
    <lineage>
        <taxon>Eukaryota</taxon>
        <taxon>Fungi</taxon>
        <taxon>Dikarya</taxon>
        <taxon>Ascomycota</taxon>
        <taxon>Pezizomycotina</taxon>
        <taxon>Sordariomycetes</taxon>
        <taxon>Xylariomycetidae</taxon>
        <taxon>Amphisphaeriales</taxon>
        <taxon>Apiosporaceae</taxon>
        <taxon>Apiospora</taxon>
    </lineage>
</organism>
<dbReference type="EMBL" id="JAQQWK010000001">
    <property type="protein sequence ID" value="KAK8055668.1"/>
    <property type="molecule type" value="Genomic_DNA"/>
</dbReference>
<protein>
    <submittedName>
        <fullName evidence="1">Uncharacterized protein</fullName>
    </submittedName>
</protein>